<keyword evidence="3" id="KW-0812">Transmembrane</keyword>
<dbReference type="Gene3D" id="1.10.287.950">
    <property type="entry name" value="Methyl-accepting chemotaxis protein"/>
    <property type="match status" value="1"/>
</dbReference>
<keyword evidence="3" id="KW-0472">Membrane</keyword>
<feature type="transmembrane region" description="Helical" evidence="3">
    <location>
        <begin position="30"/>
        <end position="52"/>
    </location>
</feature>
<dbReference type="PANTHER" id="PTHR32089:SF112">
    <property type="entry name" value="LYSOZYME-LIKE PROTEIN-RELATED"/>
    <property type="match status" value="1"/>
</dbReference>
<dbReference type="SUPFAM" id="SSF58104">
    <property type="entry name" value="Methyl-accepting chemotaxis protein (MCP) signaling domain"/>
    <property type="match status" value="1"/>
</dbReference>
<feature type="domain" description="Methyl-accepting transducer" evidence="4">
    <location>
        <begin position="244"/>
        <end position="480"/>
    </location>
</feature>
<evidence type="ECO:0000256" key="3">
    <source>
        <dbReference type="SAM" id="Phobius"/>
    </source>
</evidence>
<evidence type="ECO:0000313" key="5">
    <source>
        <dbReference type="EMBL" id="HGG02491.1"/>
    </source>
</evidence>
<dbReference type="GO" id="GO:0016020">
    <property type="term" value="C:membrane"/>
    <property type="evidence" value="ECO:0007669"/>
    <property type="project" value="InterPro"/>
</dbReference>
<evidence type="ECO:0000259" key="4">
    <source>
        <dbReference type="PROSITE" id="PS50111"/>
    </source>
</evidence>
<evidence type="ECO:0000256" key="2">
    <source>
        <dbReference type="PROSITE-ProRule" id="PRU00284"/>
    </source>
</evidence>
<dbReference type="CDD" id="cd11386">
    <property type="entry name" value="MCP_signal"/>
    <property type="match status" value="1"/>
</dbReference>
<feature type="transmembrane region" description="Helical" evidence="3">
    <location>
        <begin position="179"/>
        <end position="198"/>
    </location>
</feature>
<feature type="transmembrane region" description="Helical" evidence="3">
    <location>
        <begin position="104"/>
        <end position="126"/>
    </location>
</feature>
<dbReference type="Pfam" id="PF00015">
    <property type="entry name" value="MCPsignal"/>
    <property type="match status" value="1"/>
</dbReference>
<feature type="transmembrane region" description="Helical" evidence="3">
    <location>
        <begin position="82"/>
        <end position="98"/>
    </location>
</feature>
<keyword evidence="1 2" id="KW-0807">Transducer</keyword>
<dbReference type="InterPro" id="IPR004089">
    <property type="entry name" value="MCPsignal_dom"/>
</dbReference>
<dbReference type="SMART" id="SM00283">
    <property type="entry name" value="MA"/>
    <property type="match status" value="1"/>
</dbReference>
<dbReference type="EMBL" id="DSPX01000188">
    <property type="protein sequence ID" value="HGG02491.1"/>
    <property type="molecule type" value="Genomic_DNA"/>
</dbReference>
<sequence length="492" mass="52346">MKANTAIGFVMGGLALWFMQEKTTSLGGRRTAGCCAVVMLMIGLLTLMQYGLNRDFGIDQLIFKESANAVATAHPGRMAPNTALNFLLLGVSLVLLWLPTANYLAAQCLTLVAFTIALFGLLGYIYGNSYFYHLDRSLTAMALHTAIAFILLCAAILFASHHRGVMAVVTSVSAGGMMARQLLPAAIVLPPTACWLILSGYRSEIYTAEMGISLLGILNVGIFSSLIWWNAGKLNLIDRQRRTAEKGMAQALEELNLRVEEREKMTVELAAAVHQITTTMDELAASAATMAEQALAADAQAKTAFSLSDQGIAAASKTQSGMELLQEKVRGIATEIARCQQLSSQISNISKIVSDIASQTNMLALNAAIEAVRAGEHGKSFAVVASEIRKLADQSQTSAVTIMNLVGDIQKAIASTVRVKDEGIQTVTSGVTAVVETAGAIGGISRSIEEIFVSNKQIAMTSQQQAAAINEAFNAMNALNQLARETAFGKGD</sequence>
<reference evidence="5" key="1">
    <citation type="journal article" date="2020" name="mSystems">
        <title>Genome- and Community-Level Interaction Insights into Carbon Utilization and Element Cycling Functions of Hydrothermarchaeota in Hydrothermal Sediment.</title>
        <authorList>
            <person name="Zhou Z."/>
            <person name="Liu Y."/>
            <person name="Xu W."/>
            <person name="Pan J."/>
            <person name="Luo Z.H."/>
            <person name="Li M."/>
        </authorList>
    </citation>
    <scope>NUCLEOTIDE SEQUENCE [LARGE SCALE GENOMIC DNA]</scope>
    <source>
        <strain evidence="5">SpSt-374</strain>
    </source>
</reference>
<comment type="caution">
    <text evidence="5">The sequence shown here is derived from an EMBL/GenBank/DDBJ whole genome shotgun (WGS) entry which is preliminary data.</text>
</comment>
<dbReference type="PANTHER" id="PTHR32089">
    <property type="entry name" value="METHYL-ACCEPTING CHEMOTAXIS PROTEIN MCPB"/>
    <property type="match status" value="1"/>
</dbReference>
<protein>
    <submittedName>
        <fullName evidence="5">Methyl-accepting chemotaxis protein</fullName>
    </submittedName>
</protein>
<dbReference type="PROSITE" id="PS50111">
    <property type="entry name" value="CHEMOTAXIS_TRANSDUC_2"/>
    <property type="match status" value="1"/>
</dbReference>
<accession>A0A7C3VS64</accession>
<dbReference type="AlphaFoldDB" id="A0A7C3VS64"/>
<keyword evidence="3" id="KW-1133">Transmembrane helix</keyword>
<feature type="transmembrane region" description="Helical" evidence="3">
    <location>
        <begin position="138"/>
        <end position="159"/>
    </location>
</feature>
<dbReference type="GO" id="GO:0007165">
    <property type="term" value="P:signal transduction"/>
    <property type="evidence" value="ECO:0007669"/>
    <property type="project" value="UniProtKB-KW"/>
</dbReference>
<organism evidence="5">
    <name type="scientific">Planktothricoides sp. SpSt-374</name>
    <dbReference type="NCBI Taxonomy" id="2282167"/>
    <lineage>
        <taxon>Bacteria</taxon>
        <taxon>Bacillati</taxon>
        <taxon>Cyanobacteriota</taxon>
        <taxon>Cyanophyceae</taxon>
        <taxon>Oscillatoriophycideae</taxon>
        <taxon>Oscillatoriales</taxon>
        <taxon>Oscillatoriaceae</taxon>
        <taxon>Planktothricoides</taxon>
    </lineage>
</organism>
<name>A0A7C3VS64_9CYAN</name>
<gene>
    <name evidence="5" type="ORF">ENR15_18055</name>
</gene>
<evidence type="ECO:0000256" key="1">
    <source>
        <dbReference type="ARBA" id="ARBA00023224"/>
    </source>
</evidence>
<feature type="transmembrane region" description="Helical" evidence="3">
    <location>
        <begin position="210"/>
        <end position="231"/>
    </location>
</feature>
<proteinExistence type="predicted"/>